<dbReference type="GO" id="GO:0006935">
    <property type="term" value="P:chemotaxis"/>
    <property type="evidence" value="ECO:0007669"/>
    <property type="project" value="InterPro"/>
</dbReference>
<evidence type="ECO:0000256" key="2">
    <source>
        <dbReference type="ARBA" id="ARBA00022475"/>
    </source>
</evidence>
<evidence type="ECO:0000259" key="8">
    <source>
        <dbReference type="PROSITE" id="PS50111"/>
    </source>
</evidence>
<dbReference type="GO" id="GO:0007165">
    <property type="term" value="P:signal transduction"/>
    <property type="evidence" value="ECO:0007669"/>
    <property type="project" value="UniProtKB-KW"/>
</dbReference>
<evidence type="ECO:0000259" key="9">
    <source>
        <dbReference type="PROSITE" id="PS50885"/>
    </source>
</evidence>
<dbReference type="Gene3D" id="6.10.340.10">
    <property type="match status" value="1"/>
</dbReference>
<feature type="transmembrane region" description="Helical" evidence="7">
    <location>
        <begin position="195"/>
        <end position="217"/>
    </location>
</feature>
<dbReference type="AlphaFoldDB" id="A0A7X3CTH0"/>
<dbReference type="PANTHER" id="PTHR32089:SF112">
    <property type="entry name" value="LYSOZYME-LIKE PROTEIN-RELATED"/>
    <property type="match status" value="1"/>
</dbReference>
<keyword evidence="7" id="KW-1133">Transmembrane helix</keyword>
<feature type="domain" description="HAMP" evidence="9">
    <location>
        <begin position="219"/>
        <end position="271"/>
    </location>
</feature>
<dbReference type="CDD" id="cd06225">
    <property type="entry name" value="HAMP"/>
    <property type="match status" value="1"/>
</dbReference>
<comment type="similarity">
    <text evidence="5">Belongs to the methyl-accepting chemotaxis (MCP) protein family.</text>
</comment>
<evidence type="ECO:0000256" key="5">
    <source>
        <dbReference type="ARBA" id="ARBA00029447"/>
    </source>
</evidence>
<dbReference type="PANTHER" id="PTHR32089">
    <property type="entry name" value="METHYL-ACCEPTING CHEMOTAXIS PROTEIN MCPB"/>
    <property type="match status" value="1"/>
</dbReference>
<dbReference type="SUPFAM" id="SSF58104">
    <property type="entry name" value="Methyl-accepting chemotaxis protein (MCP) signaling domain"/>
    <property type="match status" value="1"/>
</dbReference>
<dbReference type="InterPro" id="IPR004090">
    <property type="entry name" value="Chemotax_Me-accpt_rcpt"/>
</dbReference>
<dbReference type="PROSITE" id="PS50885">
    <property type="entry name" value="HAMP"/>
    <property type="match status" value="1"/>
</dbReference>
<keyword evidence="7" id="KW-0812">Transmembrane</keyword>
<dbReference type="GO" id="GO:0005886">
    <property type="term" value="C:plasma membrane"/>
    <property type="evidence" value="ECO:0007669"/>
    <property type="project" value="UniProtKB-SubCell"/>
</dbReference>
<dbReference type="CDD" id="cd11386">
    <property type="entry name" value="MCP_signal"/>
    <property type="match status" value="1"/>
</dbReference>
<evidence type="ECO:0000256" key="6">
    <source>
        <dbReference type="PROSITE-ProRule" id="PRU00284"/>
    </source>
</evidence>
<comment type="caution">
    <text evidence="10">The sequence shown here is derived from an EMBL/GenBank/DDBJ whole genome shotgun (WGS) entry which is preliminary data.</text>
</comment>
<keyword evidence="4 6" id="KW-0807">Transducer</keyword>
<dbReference type="InterPro" id="IPR024478">
    <property type="entry name" value="HlyB_4HB_MCP"/>
</dbReference>
<dbReference type="SMART" id="SM00283">
    <property type="entry name" value="MA"/>
    <property type="match status" value="1"/>
</dbReference>
<proteinExistence type="inferred from homology"/>
<evidence type="ECO:0000256" key="3">
    <source>
        <dbReference type="ARBA" id="ARBA00023136"/>
    </source>
</evidence>
<dbReference type="Proteomes" id="UP000450917">
    <property type="component" value="Unassembled WGS sequence"/>
</dbReference>
<accession>A0A7X3CTH0</accession>
<dbReference type="Pfam" id="PF00672">
    <property type="entry name" value="HAMP"/>
    <property type="match status" value="1"/>
</dbReference>
<evidence type="ECO:0000313" key="11">
    <source>
        <dbReference type="Proteomes" id="UP000450917"/>
    </source>
</evidence>
<reference evidence="10 11" key="1">
    <citation type="submission" date="2019-11" db="EMBL/GenBank/DDBJ databases">
        <title>Draft genome sequences of five Paenibacillus species of dairy origin.</title>
        <authorList>
            <person name="Olajide A.M."/>
            <person name="Chen S."/>
            <person name="Lapointe G."/>
        </authorList>
    </citation>
    <scope>NUCLEOTIDE SEQUENCE [LARGE SCALE GENOMIC DNA]</scope>
    <source>
        <strain evidence="10 11">2CS3</strain>
    </source>
</reference>
<name>A0A7X3CTH0_9BACL</name>
<keyword evidence="3 7" id="KW-0472">Membrane</keyword>
<evidence type="ECO:0000256" key="7">
    <source>
        <dbReference type="SAM" id="Phobius"/>
    </source>
</evidence>
<protein>
    <submittedName>
        <fullName evidence="10">HAMP domain-containing protein</fullName>
    </submittedName>
</protein>
<comment type="subcellular location">
    <subcellularLocation>
        <location evidence="1">Cell membrane</location>
    </subcellularLocation>
</comment>
<keyword evidence="11" id="KW-1185">Reference proteome</keyword>
<feature type="domain" description="Methyl-accepting transducer" evidence="8">
    <location>
        <begin position="290"/>
        <end position="526"/>
    </location>
</feature>
<keyword evidence="2" id="KW-1003">Cell membrane</keyword>
<evidence type="ECO:0000256" key="4">
    <source>
        <dbReference type="ARBA" id="ARBA00023224"/>
    </source>
</evidence>
<dbReference type="Pfam" id="PF12729">
    <property type="entry name" value="4HB_MCP_1"/>
    <property type="match status" value="1"/>
</dbReference>
<dbReference type="InterPro" id="IPR004089">
    <property type="entry name" value="MCPsignal_dom"/>
</dbReference>
<dbReference type="SMART" id="SM00304">
    <property type="entry name" value="HAMP"/>
    <property type="match status" value="1"/>
</dbReference>
<evidence type="ECO:0000313" key="10">
    <source>
        <dbReference type="EMBL" id="MUG71019.1"/>
    </source>
</evidence>
<dbReference type="PRINTS" id="PR00260">
    <property type="entry name" value="CHEMTRNSDUCR"/>
</dbReference>
<gene>
    <name evidence="10" type="ORF">GNP93_10035</name>
</gene>
<dbReference type="Pfam" id="PF00015">
    <property type="entry name" value="MCPsignal"/>
    <property type="match status" value="1"/>
</dbReference>
<dbReference type="InterPro" id="IPR003660">
    <property type="entry name" value="HAMP_dom"/>
</dbReference>
<dbReference type="Gene3D" id="1.10.287.950">
    <property type="entry name" value="Methyl-accepting chemotaxis protein"/>
    <property type="match status" value="1"/>
</dbReference>
<organism evidence="10 11">
    <name type="scientific">Paenibacillus validus</name>
    <dbReference type="NCBI Taxonomy" id="44253"/>
    <lineage>
        <taxon>Bacteria</taxon>
        <taxon>Bacillati</taxon>
        <taxon>Bacillota</taxon>
        <taxon>Bacilli</taxon>
        <taxon>Bacillales</taxon>
        <taxon>Paenibacillaceae</taxon>
        <taxon>Paenibacillus</taxon>
    </lineage>
</organism>
<dbReference type="PROSITE" id="PS50111">
    <property type="entry name" value="CHEMOTAXIS_TRANSDUC_2"/>
    <property type="match status" value="1"/>
</dbReference>
<sequence length="580" mass="64434">MERRILLSWFHHLKISLKFMVCFALVLIILLATGVLGMTNSHKINNNLVDIYENKLITIKDLGEISSSFHRINTHLGNYLLTANLDERIKSKEKMMENQKHIDLLLENMALRPLPEEYVKELELFKGLWVNYSEKGNKVTELADQNQKASAQLIYEKEMLNKVEGIDQTFHNFIELNKEEAEQSYLSSSAMYKKVTAISIGFIAGSFLISIALGYIITSSMVNPIKELLRKFQLMGSGDLSAPISIQRKDELGQLALASEQMRQSIASIINQAQNSVSTLSDVSDKIKQSAILTGNSSQFILQGLQHSTERFKHQSEMVSGDAAIVKEMSMGLQQMAGDVDQMNRHALDMETVSAQGDVAVRDAIDKMNGLQQQVMQSTESVRNLAQLSKDINQVITTIMEIAEETNLLALNASIEAARAGEAGLGFAVVASEVRKLAENSRSAADRVRMDIGKMQAGTLTVVNSIQIWAAEILDGQEKVENVSLAFQNIRDWVYKMNSSIQEVSANIEELAAGSYQIDQSMRRIENFSVEVSDSTESYANTSGEQVKSMNEVIVSIESILAISEELNKATSRFTVSPQG</sequence>
<evidence type="ECO:0000256" key="1">
    <source>
        <dbReference type="ARBA" id="ARBA00004236"/>
    </source>
</evidence>
<dbReference type="GO" id="GO:0004888">
    <property type="term" value="F:transmembrane signaling receptor activity"/>
    <property type="evidence" value="ECO:0007669"/>
    <property type="project" value="InterPro"/>
</dbReference>
<dbReference type="EMBL" id="WNZX01000007">
    <property type="protein sequence ID" value="MUG71019.1"/>
    <property type="molecule type" value="Genomic_DNA"/>
</dbReference>